<proteinExistence type="predicted"/>
<dbReference type="Pfam" id="PF02613">
    <property type="entry name" value="Nitrate_red_del"/>
    <property type="match status" value="1"/>
</dbReference>
<dbReference type="GO" id="GO:0016530">
    <property type="term" value="F:metallochaperone activity"/>
    <property type="evidence" value="ECO:0007669"/>
    <property type="project" value="TreeGrafter"/>
</dbReference>
<dbReference type="SUPFAM" id="SSF89155">
    <property type="entry name" value="TorD-like"/>
    <property type="match status" value="1"/>
</dbReference>
<accession>A0A2W7I0Y0</accession>
<keyword evidence="4" id="KW-1185">Reference proteome</keyword>
<dbReference type="Proteomes" id="UP000249688">
    <property type="component" value="Unassembled WGS sequence"/>
</dbReference>
<dbReference type="InterPro" id="IPR020945">
    <property type="entry name" value="DMSO/NO3_reduct_chaperone"/>
</dbReference>
<reference evidence="3 4" key="1">
    <citation type="submission" date="2018-06" db="EMBL/GenBank/DDBJ databases">
        <title>Genomic Encyclopedia of Archaeal and Bacterial Type Strains, Phase II (KMG-II): from individual species to whole genera.</title>
        <authorList>
            <person name="Goeker M."/>
        </authorList>
    </citation>
    <scope>NUCLEOTIDE SEQUENCE [LARGE SCALE GENOMIC DNA]</scope>
    <source>
        <strain evidence="3 4">DSM 24525</strain>
    </source>
</reference>
<dbReference type="PANTHER" id="PTHR43680:SF2">
    <property type="entry name" value="NITRATE REDUCTASE MOLYBDENUM COFACTOR ASSEMBLY CHAPERONE NARJ"/>
    <property type="match status" value="1"/>
</dbReference>
<feature type="compositionally biased region" description="Basic and acidic residues" evidence="2">
    <location>
        <begin position="217"/>
        <end position="228"/>
    </location>
</feature>
<dbReference type="AlphaFoldDB" id="A0A2W7I0Y0"/>
<dbReference type="NCBIfam" id="TIGR00684">
    <property type="entry name" value="narJ"/>
    <property type="match status" value="1"/>
</dbReference>
<sequence length="238" mass="25964">MARTYRALAALLSYPTVAMQRATEEIAAAIAEEGLVDAAALAPIQSFLDEIATTDIYELQERYFALFDRSRTLSLHLFEHIHGESRDRGQAMADLITLYQEHGLEMAADELPDFLPLFLEFLSLLPDAEARAMLAEPAGILRALADRLVARSTGYMAVMAALADIAGAPMLAVSDIPEDNPDDLEAMDASWEEAAVRFGPGEAVDACGTDRLRHQIRAGQRDARKDIQHAAPQRVSAA</sequence>
<dbReference type="OrthoDB" id="8478585at2"/>
<dbReference type="GO" id="GO:0042128">
    <property type="term" value="P:nitrate assimilation"/>
    <property type="evidence" value="ECO:0007669"/>
    <property type="project" value="UniProtKB-KW"/>
</dbReference>
<dbReference type="InterPro" id="IPR003765">
    <property type="entry name" value="NO3_reductase_chaperone_NarJ"/>
</dbReference>
<dbReference type="GO" id="GO:0051082">
    <property type="term" value="F:unfolded protein binding"/>
    <property type="evidence" value="ECO:0007669"/>
    <property type="project" value="InterPro"/>
</dbReference>
<evidence type="ECO:0000256" key="2">
    <source>
        <dbReference type="SAM" id="MobiDB-lite"/>
    </source>
</evidence>
<gene>
    <name evidence="3" type="ORF">C8P66_13331</name>
</gene>
<dbReference type="PANTHER" id="PTHR43680">
    <property type="entry name" value="NITRATE REDUCTASE MOLYBDENUM COFACTOR ASSEMBLY CHAPERONE"/>
    <property type="match status" value="1"/>
</dbReference>
<dbReference type="EMBL" id="QKYU01000033">
    <property type="protein sequence ID" value="PZW38915.1"/>
    <property type="molecule type" value="Genomic_DNA"/>
</dbReference>
<dbReference type="InterPro" id="IPR036411">
    <property type="entry name" value="TorD-like_sf"/>
</dbReference>
<evidence type="ECO:0000256" key="1">
    <source>
        <dbReference type="ARBA" id="ARBA00023063"/>
    </source>
</evidence>
<comment type="caution">
    <text evidence="3">The sequence shown here is derived from an EMBL/GenBank/DDBJ whole genome shotgun (WGS) entry which is preliminary data.</text>
</comment>
<evidence type="ECO:0000313" key="3">
    <source>
        <dbReference type="EMBL" id="PZW38915.1"/>
    </source>
</evidence>
<evidence type="ECO:0000313" key="4">
    <source>
        <dbReference type="Proteomes" id="UP000249688"/>
    </source>
</evidence>
<name>A0A2W7I0Y0_9PROT</name>
<dbReference type="RefSeq" id="WP_111400259.1">
    <property type="nucleotide sequence ID" value="NZ_QKYU01000033.1"/>
</dbReference>
<dbReference type="GO" id="GO:0051131">
    <property type="term" value="P:chaperone-mediated protein complex assembly"/>
    <property type="evidence" value="ECO:0007669"/>
    <property type="project" value="InterPro"/>
</dbReference>
<keyword evidence="1" id="KW-0534">Nitrate assimilation</keyword>
<organism evidence="3 4">
    <name type="scientific">Humitalea rosea</name>
    <dbReference type="NCBI Taxonomy" id="990373"/>
    <lineage>
        <taxon>Bacteria</taxon>
        <taxon>Pseudomonadati</taxon>
        <taxon>Pseudomonadota</taxon>
        <taxon>Alphaproteobacteria</taxon>
        <taxon>Acetobacterales</taxon>
        <taxon>Roseomonadaceae</taxon>
        <taxon>Humitalea</taxon>
    </lineage>
</organism>
<dbReference type="Gene3D" id="1.10.3480.10">
    <property type="entry name" value="TorD-like"/>
    <property type="match status" value="1"/>
</dbReference>
<protein>
    <submittedName>
        <fullName evidence="3">Respiratory nitrate reductase chaperone NarJ</fullName>
    </submittedName>
</protein>
<feature type="region of interest" description="Disordered" evidence="2">
    <location>
        <begin position="217"/>
        <end position="238"/>
    </location>
</feature>